<name>A0ABP4X8X2_9MICO</name>
<feature type="compositionally biased region" description="Basic and acidic residues" evidence="1">
    <location>
        <begin position="12"/>
        <end position="31"/>
    </location>
</feature>
<dbReference type="Proteomes" id="UP001500506">
    <property type="component" value="Unassembled WGS sequence"/>
</dbReference>
<dbReference type="EMBL" id="BAAANH010000009">
    <property type="protein sequence ID" value="GAA1770590.1"/>
    <property type="molecule type" value="Genomic_DNA"/>
</dbReference>
<sequence length="75" mass="8236">MTTDDETGSATERTRSSIDHDEGRARDREAGASDTAAEAIRDIEQRPLGDRAPGYQALADRLRVELEQSDPHAAR</sequence>
<reference evidence="3" key="1">
    <citation type="journal article" date="2019" name="Int. J. Syst. Evol. Microbiol.">
        <title>The Global Catalogue of Microorganisms (GCM) 10K type strain sequencing project: providing services to taxonomists for standard genome sequencing and annotation.</title>
        <authorList>
            <consortium name="The Broad Institute Genomics Platform"/>
            <consortium name="The Broad Institute Genome Sequencing Center for Infectious Disease"/>
            <person name="Wu L."/>
            <person name="Ma J."/>
        </authorList>
    </citation>
    <scope>NUCLEOTIDE SEQUENCE [LARGE SCALE GENOMIC DNA]</scope>
    <source>
        <strain evidence="3">JCM 14319</strain>
    </source>
</reference>
<evidence type="ECO:0000256" key="1">
    <source>
        <dbReference type="SAM" id="MobiDB-lite"/>
    </source>
</evidence>
<protein>
    <recommendedName>
        <fullName evidence="4">DUF2795 domain-containing protein</fullName>
    </recommendedName>
</protein>
<comment type="caution">
    <text evidence="2">The sequence shown here is derived from an EMBL/GenBank/DDBJ whole genome shotgun (WGS) entry which is preliminary data.</text>
</comment>
<proteinExistence type="predicted"/>
<gene>
    <name evidence="2" type="ORF">GCM10009747_34720</name>
</gene>
<accession>A0ABP4X8X2</accession>
<organism evidence="2 3">
    <name type="scientific">Agromyces humatus</name>
    <dbReference type="NCBI Taxonomy" id="279573"/>
    <lineage>
        <taxon>Bacteria</taxon>
        <taxon>Bacillati</taxon>
        <taxon>Actinomycetota</taxon>
        <taxon>Actinomycetes</taxon>
        <taxon>Micrococcales</taxon>
        <taxon>Microbacteriaceae</taxon>
        <taxon>Agromyces</taxon>
    </lineage>
</organism>
<feature type="region of interest" description="Disordered" evidence="1">
    <location>
        <begin position="1"/>
        <end position="54"/>
    </location>
</feature>
<evidence type="ECO:0000313" key="2">
    <source>
        <dbReference type="EMBL" id="GAA1770590.1"/>
    </source>
</evidence>
<feature type="compositionally biased region" description="Basic and acidic residues" evidence="1">
    <location>
        <begin position="39"/>
        <end position="49"/>
    </location>
</feature>
<evidence type="ECO:0008006" key="4">
    <source>
        <dbReference type="Google" id="ProtNLM"/>
    </source>
</evidence>
<evidence type="ECO:0000313" key="3">
    <source>
        <dbReference type="Proteomes" id="UP001500506"/>
    </source>
</evidence>
<dbReference type="RefSeq" id="WP_232499594.1">
    <property type="nucleotide sequence ID" value="NZ_BAAANH010000009.1"/>
</dbReference>
<keyword evidence="3" id="KW-1185">Reference proteome</keyword>